<evidence type="ECO:0000313" key="6">
    <source>
        <dbReference type="Proteomes" id="UP000594262"/>
    </source>
</evidence>
<dbReference type="PROSITE" id="PS00135">
    <property type="entry name" value="TRYPSIN_SER"/>
    <property type="match status" value="1"/>
</dbReference>
<name>A0A7M5WQN7_9CNID</name>
<dbReference type="EnsemblMetazoa" id="CLYHEMT002665.1">
    <property type="protein sequence ID" value="CLYHEMP002665.1"/>
    <property type="gene ID" value="CLYHEMG002665"/>
</dbReference>
<keyword evidence="2" id="KW-0720">Serine protease</keyword>
<dbReference type="CDD" id="cd00190">
    <property type="entry name" value="Tryp_SPc"/>
    <property type="match status" value="1"/>
</dbReference>
<keyword evidence="2" id="KW-0645">Protease</keyword>
<evidence type="ECO:0000256" key="1">
    <source>
        <dbReference type="ARBA" id="ARBA00023157"/>
    </source>
</evidence>
<evidence type="ECO:0000256" key="3">
    <source>
        <dbReference type="SAM" id="SignalP"/>
    </source>
</evidence>
<dbReference type="RefSeq" id="XP_066929836.1">
    <property type="nucleotide sequence ID" value="XM_067073735.1"/>
</dbReference>
<dbReference type="AlphaFoldDB" id="A0A7M5WQN7"/>
<dbReference type="InterPro" id="IPR001314">
    <property type="entry name" value="Peptidase_S1A"/>
</dbReference>
<evidence type="ECO:0000259" key="4">
    <source>
        <dbReference type="PROSITE" id="PS50240"/>
    </source>
</evidence>
<accession>A0A7M5WQN7</accession>
<dbReference type="GO" id="GO:0004252">
    <property type="term" value="F:serine-type endopeptidase activity"/>
    <property type="evidence" value="ECO:0007669"/>
    <property type="project" value="InterPro"/>
</dbReference>
<dbReference type="InterPro" id="IPR033116">
    <property type="entry name" value="TRYPSIN_SER"/>
</dbReference>
<dbReference type="Pfam" id="PF00089">
    <property type="entry name" value="Trypsin"/>
    <property type="match status" value="1"/>
</dbReference>
<dbReference type="PROSITE" id="PS00134">
    <property type="entry name" value="TRYPSIN_HIS"/>
    <property type="match status" value="1"/>
</dbReference>
<dbReference type="Proteomes" id="UP000594262">
    <property type="component" value="Unplaced"/>
</dbReference>
<dbReference type="InterPro" id="IPR001254">
    <property type="entry name" value="Trypsin_dom"/>
</dbReference>
<feature type="signal peptide" evidence="3">
    <location>
        <begin position="1"/>
        <end position="18"/>
    </location>
</feature>
<reference evidence="5" key="1">
    <citation type="submission" date="2021-01" db="UniProtKB">
        <authorList>
            <consortium name="EnsemblMetazoa"/>
        </authorList>
    </citation>
    <scope>IDENTIFICATION</scope>
</reference>
<keyword evidence="2" id="KW-0378">Hydrolase</keyword>
<dbReference type="FunFam" id="2.40.10.10:FF:000166">
    <property type="entry name" value="Trypsin"/>
    <property type="match status" value="1"/>
</dbReference>
<dbReference type="PROSITE" id="PS50240">
    <property type="entry name" value="TRYPSIN_DOM"/>
    <property type="match status" value="1"/>
</dbReference>
<keyword evidence="3" id="KW-0732">Signal</keyword>
<dbReference type="InterPro" id="IPR018114">
    <property type="entry name" value="TRYPSIN_HIS"/>
</dbReference>
<protein>
    <recommendedName>
        <fullName evidence="4">Peptidase S1 domain-containing protein</fullName>
    </recommendedName>
</protein>
<dbReference type="InterPro" id="IPR009003">
    <property type="entry name" value="Peptidase_S1_PA"/>
</dbReference>
<dbReference type="PANTHER" id="PTHR24252">
    <property type="entry name" value="ACROSIN-RELATED"/>
    <property type="match status" value="1"/>
</dbReference>
<dbReference type="SMART" id="SM00020">
    <property type="entry name" value="Tryp_SPc"/>
    <property type="match status" value="1"/>
</dbReference>
<dbReference type="OrthoDB" id="8440449at2759"/>
<dbReference type="GO" id="GO:0006508">
    <property type="term" value="P:proteolysis"/>
    <property type="evidence" value="ECO:0007669"/>
    <property type="project" value="UniProtKB-KW"/>
</dbReference>
<dbReference type="PANTHER" id="PTHR24252:SF7">
    <property type="entry name" value="HYALIN"/>
    <property type="match status" value="1"/>
</dbReference>
<dbReference type="InterPro" id="IPR043504">
    <property type="entry name" value="Peptidase_S1_PA_chymotrypsin"/>
</dbReference>
<dbReference type="SUPFAM" id="SSF50494">
    <property type="entry name" value="Trypsin-like serine proteases"/>
    <property type="match status" value="1"/>
</dbReference>
<evidence type="ECO:0000313" key="5">
    <source>
        <dbReference type="EnsemblMetazoa" id="CLYHEMP002665.1"/>
    </source>
</evidence>
<dbReference type="Gene3D" id="2.40.10.10">
    <property type="entry name" value="Trypsin-like serine proteases"/>
    <property type="match status" value="1"/>
</dbReference>
<keyword evidence="1" id="KW-1015">Disulfide bond</keyword>
<feature type="chain" id="PRO_5029515798" description="Peptidase S1 domain-containing protein" evidence="3">
    <location>
        <begin position="19"/>
        <end position="338"/>
    </location>
</feature>
<feature type="domain" description="Peptidase S1" evidence="4">
    <location>
        <begin position="92"/>
        <end position="335"/>
    </location>
</feature>
<organism evidence="5 6">
    <name type="scientific">Clytia hemisphaerica</name>
    <dbReference type="NCBI Taxonomy" id="252671"/>
    <lineage>
        <taxon>Eukaryota</taxon>
        <taxon>Metazoa</taxon>
        <taxon>Cnidaria</taxon>
        <taxon>Hydrozoa</taxon>
        <taxon>Hydroidolina</taxon>
        <taxon>Leptothecata</taxon>
        <taxon>Obeliida</taxon>
        <taxon>Clytiidae</taxon>
        <taxon>Clytia</taxon>
    </lineage>
</organism>
<evidence type="ECO:0000256" key="2">
    <source>
        <dbReference type="RuleBase" id="RU363034"/>
    </source>
</evidence>
<keyword evidence="6" id="KW-1185">Reference proteome</keyword>
<sequence>MITKFLLILGLAVLGAFGAESRCFDMTVRESCENMKTYFGDMFCKNPVFYQNTCKLFCKSCKPDESGAELNSKCGISKVLTNKPHFHRVRRVVHGNNAKEGSFPWLASLSYFGKHFCGGALIDRQWVLTAAHCIDEDQRGDYRKVVSVDLGVHHQSNILKNPKFERFSIKRVIKYPGFPNDLSMLDYSKLKDDIALIQLDRPAALNDRVGTVCLPKKGVYPKVGTKCILAGWGYTNWEKKTDADIVQQTFLPIAASDKPHPGCHNNPKVMCFGEGFNAKNPTGCRGDSGGPMICQDADGRWVAEGVNSYLHSYCKYFLANAPVNQYIDWIHKQMNTYK</sequence>
<dbReference type="GeneID" id="136817390"/>
<proteinExistence type="predicted"/>
<dbReference type="PRINTS" id="PR00722">
    <property type="entry name" value="CHYMOTRYPSIN"/>
</dbReference>